<protein>
    <submittedName>
        <fullName evidence="2">Uncharacterized protein</fullName>
    </submittedName>
</protein>
<reference evidence="2" key="1">
    <citation type="submission" date="2020-11" db="EMBL/GenBank/DDBJ databases">
        <title>Isolation and identification of active actinomycetes.</title>
        <authorList>
            <person name="Yu B."/>
        </authorList>
    </citation>
    <scope>NUCLEOTIDE SEQUENCE</scope>
    <source>
        <strain evidence="2">NEAU-YB345</strain>
    </source>
</reference>
<gene>
    <name evidence="2" type="ORF">I2501_17580</name>
</gene>
<dbReference type="EMBL" id="JADPRT010000006">
    <property type="protein sequence ID" value="MBF9069836.1"/>
    <property type="molecule type" value="Genomic_DNA"/>
</dbReference>
<evidence type="ECO:0000313" key="2">
    <source>
        <dbReference type="EMBL" id="MBF9069836.1"/>
    </source>
</evidence>
<proteinExistence type="predicted"/>
<name>A0A931B409_9ACTN</name>
<feature type="region of interest" description="Disordered" evidence="1">
    <location>
        <begin position="138"/>
        <end position="193"/>
    </location>
</feature>
<dbReference type="AlphaFoldDB" id="A0A931B409"/>
<dbReference type="RefSeq" id="WP_196194981.1">
    <property type="nucleotide sequence ID" value="NZ_JADPRT010000006.1"/>
</dbReference>
<dbReference type="Proteomes" id="UP000657385">
    <property type="component" value="Unassembled WGS sequence"/>
</dbReference>
<evidence type="ECO:0000256" key="1">
    <source>
        <dbReference type="SAM" id="MobiDB-lite"/>
    </source>
</evidence>
<evidence type="ECO:0000313" key="3">
    <source>
        <dbReference type="Proteomes" id="UP000657385"/>
    </source>
</evidence>
<keyword evidence="3" id="KW-1185">Reference proteome</keyword>
<accession>A0A931B409</accession>
<comment type="caution">
    <text evidence="2">The sequence shown here is derived from an EMBL/GenBank/DDBJ whole genome shotgun (WGS) entry which is preliminary data.</text>
</comment>
<organism evidence="2 3">
    <name type="scientific">Streptacidiphilus fuscans</name>
    <dbReference type="NCBI Taxonomy" id="2789292"/>
    <lineage>
        <taxon>Bacteria</taxon>
        <taxon>Bacillati</taxon>
        <taxon>Actinomycetota</taxon>
        <taxon>Actinomycetes</taxon>
        <taxon>Kitasatosporales</taxon>
        <taxon>Streptomycetaceae</taxon>
        <taxon>Streptacidiphilus</taxon>
    </lineage>
</organism>
<feature type="compositionally biased region" description="Low complexity" evidence="1">
    <location>
        <begin position="150"/>
        <end position="193"/>
    </location>
</feature>
<sequence length="193" mass="17822">MGRSVRGGVARWIGAADGVGVAERTGPSVDAAGGVDPGAPPDSWLVVLPVERWTGAATGAVPAAVGGDVCAGDGEEDGADAALASVAGRATRWIGAAVALDTCAASGRTGNGRSDTGCDGAVDCVGCDGDVDRGGVTEGVTGAGTGAGTGSESAAAGSEAATEAAARAGAAEAAGVTPATGLGAGAAAGSTRR</sequence>